<dbReference type="Pfam" id="PF00046">
    <property type="entry name" value="Homeodomain"/>
    <property type="match status" value="1"/>
</dbReference>
<evidence type="ECO:0000259" key="8">
    <source>
        <dbReference type="PROSITE" id="PS50071"/>
    </source>
</evidence>
<dbReference type="STRING" id="112268.A0A182WAL1"/>
<feature type="domain" description="Homeobox" evidence="8">
    <location>
        <begin position="145"/>
        <end position="205"/>
    </location>
</feature>
<dbReference type="PANTHER" id="PTHR24339">
    <property type="entry name" value="HOMEOBOX PROTEIN EMX-RELATED"/>
    <property type="match status" value="1"/>
</dbReference>
<evidence type="ECO:0000313" key="10">
    <source>
        <dbReference type="Proteomes" id="UP000075920"/>
    </source>
</evidence>
<feature type="region of interest" description="Disordered" evidence="7">
    <location>
        <begin position="86"/>
        <end position="151"/>
    </location>
</feature>
<keyword evidence="10" id="KW-1185">Reference proteome</keyword>
<accession>A0A182WAL1</accession>
<dbReference type="Gene3D" id="1.10.10.60">
    <property type="entry name" value="Homeodomain-like"/>
    <property type="match status" value="1"/>
</dbReference>
<dbReference type="SMART" id="SM00389">
    <property type="entry name" value="HOX"/>
    <property type="match status" value="1"/>
</dbReference>
<dbReference type="GO" id="GO:0000981">
    <property type="term" value="F:DNA-binding transcription factor activity, RNA polymerase II-specific"/>
    <property type="evidence" value="ECO:0007669"/>
    <property type="project" value="InterPro"/>
</dbReference>
<feature type="compositionally biased region" description="Low complexity" evidence="7">
    <location>
        <begin position="431"/>
        <end position="440"/>
    </location>
</feature>
<name>A0A182WAL1_9DIPT</name>
<feature type="region of interest" description="Disordered" evidence="7">
    <location>
        <begin position="1"/>
        <end position="20"/>
    </location>
</feature>
<dbReference type="GO" id="GO:0000978">
    <property type="term" value="F:RNA polymerase II cis-regulatory region sequence-specific DNA binding"/>
    <property type="evidence" value="ECO:0007669"/>
    <property type="project" value="TreeGrafter"/>
</dbReference>
<feature type="region of interest" description="Disordered" evidence="7">
    <location>
        <begin position="418"/>
        <end position="456"/>
    </location>
</feature>
<dbReference type="SUPFAM" id="SSF46689">
    <property type="entry name" value="Homeodomain-like"/>
    <property type="match status" value="1"/>
</dbReference>
<dbReference type="PANTHER" id="PTHR24339:SF30">
    <property type="entry name" value="LATERAL MUSCLES SCARCER, ISOFORM B"/>
    <property type="match status" value="1"/>
</dbReference>
<proteinExistence type="predicted"/>
<evidence type="ECO:0000256" key="4">
    <source>
        <dbReference type="ARBA" id="ARBA00023242"/>
    </source>
</evidence>
<dbReference type="GO" id="GO:0005634">
    <property type="term" value="C:nucleus"/>
    <property type="evidence" value="ECO:0007669"/>
    <property type="project" value="UniProtKB-SubCell"/>
</dbReference>
<reference evidence="9" key="2">
    <citation type="submission" date="2020-05" db="UniProtKB">
        <authorList>
            <consortium name="EnsemblMetazoa"/>
        </authorList>
    </citation>
    <scope>IDENTIFICATION</scope>
    <source>
        <strain evidence="9">MINIMUS1</strain>
    </source>
</reference>
<dbReference type="PRINTS" id="PR00024">
    <property type="entry name" value="HOMEOBOX"/>
</dbReference>
<protein>
    <recommendedName>
        <fullName evidence="8">Homeobox domain-containing protein</fullName>
    </recommendedName>
</protein>
<dbReference type="InterPro" id="IPR050877">
    <property type="entry name" value="EMX-VAX-Noto_Homeobox_TFs"/>
</dbReference>
<dbReference type="InterPro" id="IPR020479">
    <property type="entry name" value="HD_metazoa"/>
</dbReference>
<organism evidence="9 10">
    <name type="scientific">Anopheles minimus</name>
    <dbReference type="NCBI Taxonomy" id="112268"/>
    <lineage>
        <taxon>Eukaryota</taxon>
        <taxon>Metazoa</taxon>
        <taxon>Ecdysozoa</taxon>
        <taxon>Arthropoda</taxon>
        <taxon>Hexapoda</taxon>
        <taxon>Insecta</taxon>
        <taxon>Pterygota</taxon>
        <taxon>Neoptera</taxon>
        <taxon>Endopterygota</taxon>
        <taxon>Diptera</taxon>
        <taxon>Nematocera</taxon>
        <taxon>Culicoidea</taxon>
        <taxon>Culicidae</taxon>
        <taxon>Anophelinae</taxon>
        <taxon>Anopheles</taxon>
    </lineage>
</organism>
<evidence type="ECO:0000256" key="1">
    <source>
        <dbReference type="ARBA" id="ARBA00004123"/>
    </source>
</evidence>
<feature type="compositionally biased region" description="Polar residues" evidence="7">
    <location>
        <begin position="1"/>
        <end position="12"/>
    </location>
</feature>
<evidence type="ECO:0000256" key="3">
    <source>
        <dbReference type="ARBA" id="ARBA00023155"/>
    </source>
</evidence>
<dbReference type="InterPro" id="IPR017970">
    <property type="entry name" value="Homeobox_CS"/>
</dbReference>
<dbReference type="InterPro" id="IPR001356">
    <property type="entry name" value="HD"/>
</dbReference>
<dbReference type="PROSITE" id="PS50071">
    <property type="entry name" value="HOMEOBOX_2"/>
    <property type="match status" value="1"/>
</dbReference>
<sequence length="456" mass="48719">MASTFATSTPTTIHHVDHSATTNRAKNSFSIEHLLAKPDRSSASSSAGACYRGMDDRLAGSFSAPIPTVSNGMVYQTMVTRSSSAAEVLHVSKTDPSVSSLDDRPPSERARSSSPESSCNEDTMDNCSEIASEGSAGGGISTHDDRKKRPRTAFSAAQIKALETEFERGKYLSVAKRTALAKQLHLTETQIKIWFQNRRTKWKRKYTADVESLASHYYSQLGIGSFARPMVVGDRLWLFSQTPNGPTPVQSLLLNSPQPGASSATLHHPALGMQHPAAIRSYPGLPGSIPMNAGPNFATRPSMNPGAYITAINSAGPGGFLHKIPSTSPQNRLAQPLGLRPGDLIEGAYYSSAGITAPKFNPNELVNGGNLLATENNSSSIADLERAFGNPSNMIESLTTTNATESSAICYTRAGGKKRTDMMNNNESASKDGLPGSDLDSSSEIDCEEIEDETML</sequence>
<feature type="DNA-binding region" description="Homeobox" evidence="5">
    <location>
        <begin position="147"/>
        <end position="206"/>
    </location>
</feature>
<comment type="subcellular location">
    <subcellularLocation>
        <location evidence="1 5 6">Nucleus</location>
    </subcellularLocation>
</comment>
<evidence type="ECO:0000256" key="6">
    <source>
        <dbReference type="RuleBase" id="RU000682"/>
    </source>
</evidence>
<feature type="compositionally biased region" description="Basic and acidic residues" evidence="7">
    <location>
        <begin position="101"/>
        <end position="111"/>
    </location>
</feature>
<dbReference type="Proteomes" id="UP000075920">
    <property type="component" value="Unassembled WGS sequence"/>
</dbReference>
<dbReference type="AlphaFoldDB" id="A0A182WAL1"/>
<dbReference type="GO" id="GO:0030182">
    <property type="term" value="P:neuron differentiation"/>
    <property type="evidence" value="ECO:0007669"/>
    <property type="project" value="TreeGrafter"/>
</dbReference>
<evidence type="ECO:0000313" key="9">
    <source>
        <dbReference type="EnsemblMetazoa" id="AMIN007389-PA"/>
    </source>
</evidence>
<dbReference type="CDD" id="cd00086">
    <property type="entry name" value="homeodomain"/>
    <property type="match status" value="1"/>
</dbReference>
<keyword evidence="3 5" id="KW-0371">Homeobox</keyword>
<reference evidence="10" key="1">
    <citation type="submission" date="2013-03" db="EMBL/GenBank/DDBJ databases">
        <title>The Genome Sequence of Anopheles minimus MINIMUS1.</title>
        <authorList>
            <consortium name="The Broad Institute Genomics Platform"/>
            <person name="Neafsey D.E."/>
            <person name="Walton C."/>
            <person name="Walker B."/>
            <person name="Young S.K."/>
            <person name="Zeng Q."/>
            <person name="Gargeya S."/>
            <person name="Fitzgerald M."/>
            <person name="Haas B."/>
            <person name="Abouelleil A."/>
            <person name="Allen A.W."/>
            <person name="Alvarado L."/>
            <person name="Arachchi H.M."/>
            <person name="Berlin A.M."/>
            <person name="Chapman S.B."/>
            <person name="Gainer-Dewar J."/>
            <person name="Goldberg J."/>
            <person name="Griggs A."/>
            <person name="Gujja S."/>
            <person name="Hansen M."/>
            <person name="Howarth C."/>
            <person name="Imamovic A."/>
            <person name="Ireland A."/>
            <person name="Larimer J."/>
            <person name="McCowan C."/>
            <person name="Murphy C."/>
            <person name="Pearson M."/>
            <person name="Poon T.W."/>
            <person name="Priest M."/>
            <person name="Roberts A."/>
            <person name="Saif S."/>
            <person name="Shea T."/>
            <person name="Sisk P."/>
            <person name="Sykes S."/>
            <person name="Wortman J."/>
            <person name="Nusbaum C."/>
            <person name="Birren B."/>
        </authorList>
    </citation>
    <scope>NUCLEOTIDE SEQUENCE [LARGE SCALE GENOMIC DNA]</scope>
    <source>
        <strain evidence="10">MINIMUS1</strain>
    </source>
</reference>
<dbReference type="InterPro" id="IPR009057">
    <property type="entry name" value="Homeodomain-like_sf"/>
</dbReference>
<dbReference type="VEuPathDB" id="VectorBase:AMIN007389"/>
<feature type="compositionally biased region" description="Acidic residues" evidence="7">
    <location>
        <begin position="441"/>
        <end position="456"/>
    </location>
</feature>
<keyword evidence="4 5" id="KW-0539">Nucleus</keyword>
<evidence type="ECO:0000256" key="5">
    <source>
        <dbReference type="PROSITE-ProRule" id="PRU00108"/>
    </source>
</evidence>
<evidence type="ECO:0000256" key="2">
    <source>
        <dbReference type="ARBA" id="ARBA00023125"/>
    </source>
</evidence>
<evidence type="ECO:0000256" key="7">
    <source>
        <dbReference type="SAM" id="MobiDB-lite"/>
    </source>
</evidence>
<keyword evidence="2 5" id="KW-0238">DNA-binding</keyword>
<dbReference type="FunFam" id="1.10.10.60:FF:000397">
    <property type="entry name" value="Blast:Homeobox protein Hmx"/>
    <property type="match status" value="1"/>
</dbReference>
<dbReference type="EnsemblMetazoa" id="AMIN007389-RA">
    <property type="protein sequence ID" value="AMIN007389-PA"/>
    <property type="gene ID" value="AMIN007389"/>
</dbReference>
<dbReference type="PROSITE" id="PS00027">
    <property type="entry name" value="HOMEOBOX_1"/>
    <property type="match status" value="1"/>
</dbReference>
<dbReference type="GO" id="GO:0007420">
    <property type="term" value="P:brain development"/>
    <property type="evidence" value="ECO:0007669"/>
    <property type="project" value="TreeGrafter"/>
</dbReference>